<protein>
    <submittedName>
        <fullName evidence="2">Uncharacterized protein</fullName>
    </submittedName>
</protein>
<reference evidence="2" key="1">
    <citation type="submission" date="2022-11" db="UniProtKB">
        <authorList>
            <consortium name="WormBaseParasite"/>
        </authorList>
    </citation>
    <scope>IDENTIFICATION</scope>
</reference>
<evidence type="ECO:0000313" key="2">
    <source>
        <dbReference type="WBParaSite" id="PS1159_v2.g20620.t1"/>
    </source>
</evidence>
<sequence>MNRSEISKFPTTDLTECCIDNYIPDDRGILLEEIQIKYRMNESSVKWIENNNIGEENPLLVLSILDDRYLQYKDRIHASLIANNAEKIGDICYQFETLGTLWKANKALRKDVIEVIYSRDPLIQSVLAAQIYLFKYWSNN</sequence>
<accession>A0AC35FUG7</accession>
<dbReference type="Proteomes" id="UP000887580">
    <property type="component" value="Unplaced"/>
</dbReference>
<name>A0AC35FUG7_9BILA</name>
<organism evidence="1 2">
    <name type="scientific">Panagrolaimus sp. PS1159</name>
    <dbReference type="NCBI Taxonomy" id="55785"/>
    <lineage>
        <taxon>Eukaryota</taxon>
        <taxon>Metazoa</taxon>
        <taxon>Ecdysozoa</taxon>
        <taxon>Nematoda</taxon>
        <taxon>Chromadorea</taxon>
        <taxon>Rhabditida</taxon>
        <taxon>Tylenchina</taxon>
        <taxon>Panagrolaimomorpha</taxon>
        <taxon>Panagrolaimoidea</taxon>
        <taxon>Panagrolaimidae</taxon>
        <taxon>Panagrolaimus</taxon>
    </lineage>
</organism>
<dbReference type="WBParaSite" id="PS1159_v2.g20620.t1">
    <property type="protein sequence ID" value="PS1159_v2.g20620.t1"/>
    <property type="gene ID" value="PS1159_v2.g20620"/>
</dbReference>
<proteinExistence type="predicted"/>
<evidence type="ECO:0000313" key="1">
    <source>
        <dbReference type="Proteomes" id="UP000887580"/>
    </source>
</evidence>